<dbReference type="InterPro" id="IPR036188">
    <property type="entry name" value="FAD/NAD-bd_sf"/>
</dbReference>
<dbReference type="SUPFAM" id="SSF51905">
    <property type="entry name" value="FAD/NAD(P)-binding domain"/>
    <property type="match status" value="1"/>
</dbReference>
<dbReference type="InterPro" id="IPR050464">
    <property type="entry name" value="Zeta_carotene_desat/Oxidored"/>
</dbReference>
<evidence type="ECO:0008006" key="4">
    <source>
        <dbReference type="Google" id="ProtNLM"/>
    </source>
</evidence>
<feature type="region of interest" description="Disordered" evidence="1">
    <location>
        <begin position="1"/>
        <end position="21"/>
    </location>
</feature>
<dbReference type="PANTHER" id="PTHR42923:SF46">
    <property type="entry name" value="AMINE OXIDASE"/>
    <property type="match status" value="1"/>
</dbReference>
<evidence type="ECO:0000313" key="3">
    <source>
        <dbReference type="Proteomes" id="UP000054498"/>
    </source>
</evidence>
<organism evidence="2 3">
    <name type="scientific">Monoraphidium neglectum</name>
    <dbReference type="NCBI Taxonomy" id="145388"/>
    <lineage>
        <taxon>Eukaryota</taxon>
        <taxon>Viridiplantae</taxon>
        <taxon>Chlorophyta</taxon>
        <taxon>core chlorophytes</taxon>
        <taxon>Chlorophyceae</taxon>
        <taxon>CS clade</taxon>
        <taxon>Sphaeropleales</taxon>
        <taxon>Selenastraceae</taxon>
        <taxon>Monoraphidium</taxon>
    </lineage>
</organism>
<dbReference type="STRING" id="145388.A0A0D2JNF8"/>
<name>A0A0D2JNF8_9CHLO</name>
<dbReference type="Gene3D" id="3.50.50.60">
    <property type="entry name" value="FAD/NAD(P)-binding domain"/>
    <property type="match status" value="1"/>
</dbReference>
<dbReference type="OrthoDB" id="2219495at2759"/>
<accession>A0A0D2JNF8</accession>
<proteinExistence type="predicted"/>
<dbReference type="EMBL" id="KK101497">
    <property type="protein sequence ID" value="KIZ00663.1"/>
    <property type="molecule type" value="Genomic_DNA"/>
</dbReference>
<sequence>MHLHSGMHRKPTPGRPAVALGGRSALGRRPVHCAAAAAAEAAPKNGKNVVVIGGGWAGFGAAKHLSEQGYNVTLLEASLNPGGLSGGFRTKEGKVVEAGMKGFWYEYQNLFALIRELGIPWPLTDWTTSAFWSPKGLTTEAPVFSKQQQLPTLFGQFVHTAGLQWSLPLEERLTMLPFLTTLLDYKSSPEVFESYDKMSARDLCRQWGMSERMPASTLTPSIPPPRQYNEFLRPTLLVGLFAPPEDISAAVMLETLEFYALGHQNK</sequence>
<reference evidence="2 3" key="1">
    <citation type="journal article" date="2013" name="BMC Genomics">
        <title>Reconstruction of the lipid metabolism for the microalga Monoraphidium neglectum from its genome sequence reveals characteristics suitable for biofuel production.</title>
        <authorList>
            <person name="Bogen C."/>
            <person name="Al-Dilaimi A."/>
            <person name="Albersmeier A."/>
            <person name="Wichmann J."/>
            <person name="Grundmann M."/>
            <person name="Rupp O."/>
            <person name="Lauersen K.J."/>
            <person name="Blifernez-Klassen O."/>
            <person name="Kalinowski J."/>
            <person name="Goesmann A."/>
            <person name="Mussgnug J.H."/>
            <person name="Kruse O."/>
        </authorList>
    </citation>
    <scope>NUCLEOTIDE SEQUENCE [LARGE SCALE GENOMIC DNA]</scope>
    <source>
        <strain evidence="2 3">SAG 48.87</strain>
    </source>
</reference>
<dbReference type="PANTHER" id="PTHR42923">
    <property type="entry name" value="PROTOPORPHYRINOGEN OXIDASE"/>
    <property type="match status" value="1"/>
</dbReference>
<dbReference type="GO" id="GO:0016491">
    <property type="term" value="F:oxidoreductase activity"/>
    <property type="evidence" value="ECO:0007669"/>
    <property type="project" value="TreeGrafter"/>
</dbReference>
<evidence type="ECO:0000313" key="2">
    <source>
        <dbReference type="EMBL" id="KIZ00663.1"/>
    </source>
</evidence>
<evidence type="ECO:0000256" key="1">
    <source>
        <dbReference type="SAM" id="MobiDB-lite"/>
    </source>
</evidence>
<dbReference type="Proteomes" id="UP000054498">
    <property type="component" value="Unassembled WGS sequence"/>
</dbReference>
<keyword evidence="3" id="KW-1185">Reference proteome</keyword>
<protein>
    <recommendedName>
        <fullName evidence="4">Amine oxidase domain-containing protein</fullName>
    </recommendedName>
</protein>
<feature type="compositionally biased region" description="Basic residues" evidence="1">
    <location>
        <begin position="1"/>
        <end position="12"/>
    </location>
</feature>
<dbReference type="AlphaFoldDB" id="A0A0D2JNF8"/>
<dbReference type="KEGG" id="mng:MNEG_7297"/>
<dbReference type="GeneID" id="25740173"/>
<dbReference type="Pfam" id="PF13450">
    <property type="entry name" value="NAD_binding_8"/>
    <property type="match status" value="1"/>
</dbReference>
<dbReference type="RefSeq" id="XP_013899682.1">
    <property type="nucleotide sequence ID" value="XM_014044228.1"/>
</dbReference>
<dbReference type="PRINTS" id="PR00419">
    <property type="entry name" value="ADXRDTASE"/>
</dbReference>
<gene>
    <name evidence="2" type="ORF">MNEG_7297</name>
</gene>